<evidence type="ECO:0000256" key="7">
    <source>
        <dbReference type="ARBA" id="ARBA00023136"/>
    </source>
</evidence>
<reference evidence="10 11" key="1">
    <citation type="journal article" date="2024" name="Nat. Commun.">
        <title>Phylogenomics reveals the evolutionary origins of lichenization in chlorophyte algae.</title>
        <authorList>
            <person name="Puginier C."/>
            <person name="Libourel C."/>
            <person name="Otte J."/>
            <person name="Skaloud P."/>
            <person name="Haon M."/>
            <person name="Grisel S."/>
            <person name="Petersen M."/>
            <person name="Berrin J.G."/>
            <person name="Delaux P.M."/>
            <person name="Dal Grande F."/>
            <person name="Keller J."/>
        </authorList>
    </citation>
    <scope>NUCLEOTIDE SEQUENCE [LARGE SCALE GENOMIC DNA]</scope>
    <source>
        <strain evidence="10 11">SAG 2145</strain>
    </source>
</reference>
<keyword evidence="9" id="KW-0813">Transport</keyword>
<accession>A0AAW1RGX4</accession>
<comment type="similarity">
    <text evidence="2 9">Belongs to the mitochondrial carrier (TC 2.A.29) family.</text>
</comment>
<evidence type="ECO:0000256" key="8">
    <source>
        <dbReference type="PROSITE-ProRule" id="PRU00282"/>
    </source>
</evidence>
<comment type="caution">
    <text evidence="10">The sequence shown here is derived from an EMBL/GenBank/DDBJ whole genome shotgun (WGS) entry which is preliminary data.</text>
</comment>
<dbReference type="Gene3D" id="1.50.40.10">
    <property type="entry name" value="Mitochondrial carrier domain"/>
    <property type="match status" value="1"/>
</dbReference>
<keyword evidence="11" id="KW-1185">Reference proteome</keyword>
<dbReference type="InterPro" id="IPR051028">
    <property type="entry name" value="Mito_Solute_Carrier"/>
</dbReference>
<gene>
    <name evidence="10" type="ORF">WJX74_005393</name>
</gene>
<evidence type="ECO:0000256" key="4">
    <source>
        <dbReference type="ARBA" id="ARBA00022792"/>
    </source>
</evidence>
<keyword evidence="6" id="KW-0496">Mitochondrion</keyword>
<feature type="repeat" description="Solcar" evidence="8">
    <location>
        <begin position="173"/>
        <end position="266"/>
    </location>
</feature>
<evidence type="ECO:0000256" key="6">
    <source>
        <dbReference type="ARBA" id="ARBA00023128"/>
    </source>
</evidence>
<keyword evidence="3 8" id="KW-0812">Transmembrane</keyword>
<dbReference type="PROSITE" id="PS50920">
    <property type="entry name" value="SOLCAR"/>
    <property type="match status" value="2"/>
</dbReference>
<protein>
    <submittedName>
        <fullName evidence="10">Uncharacterized protein</fullName>
    </submittedName>
</protein>
<dbReference type="AlphaFoldDB" id="A0AAW1RGX4"/>
<dbReference type="GO" id="GO:0005743">
    <property type="term" value="C:mitochondrial inner membrane"/>
    <property type="evidence" value="ECO:0007669"/>
    <property type="project" value="UniProtKB-SubCell"/>
</dbReference>
<dbReference type="EMBL" id="JALJOS010000011">
    <property type="protein sequence ID" value="KAK9833044.1"/>
    <property type="molecule type" value="Genomic_DNA"/>
</dbReference>
<evidence type="ECO:0000256" key="2">
    <source>
        <dbReference type="ARBA" id="ARBA00006375"/>
    </source>
</evidence>
<keyword evidence="7 8" id="KW-0472">Membrane</keyword>
<dbReference type="Proteomes" id="UP001438707">
    <property type="component" value="Unassembled WGS sequence"/>
</dbReference>
<dbReference type="Pfam" id="PF00153">
    <property type="entry name" value="Mito_carr"/>
    <property type="match status" value="2"/>
</dbReference>
<evidence type="ECO:0000256" key="3">
    <source>
        <dbReference type="ARBA" id="ARBA00022692"/>
    </source>
</evidence>
<evidence type="ECO:0000256" key="9">
    <source>
        <dbReference type="RuleBase" id="RU000488"/>
    </source>
</evidence>
<dbReference type="InterPro" id="IPR023395">
    <property type="entry name" value="MCP_dom_sf"/>
</dbReference>
<keyword evidence="5" id="KW-1133">Transmembrane helix</keyword>
<name>A0AAW1RGX4_9CHLO</name>
<dbReference type="PANTHER" id="PTHR45678:SF9">
    <property type="entry name" value="CALCIUM-BINDING MITOCHONDRIAL CARRIER PROTEIN ARALAR1"/>
    <property type="match status" value="1"/>
</dbReference>
<dbReference type="InterPro" id="IPR018108">
    <property type="entry name" value="MCP_transmembrane"/>
</dbReference>
<keyword evidence="4" id="KW-0999">Mitochondrion inner membrane</keyword>
<comment type="subcellular location">
    <subcellularLocation>
        <location evidence="1">Mitochondrion inner membrane</location>
        <topology evidence="1">Multi-pass membrane protein</topology>
    </subcellularLocation>
</comment>
<evidence type="ECO:0000313" key="10">
    <source>
        <dbReference type="EMBL" id="KAK9833044.1"/>
    </source>
</evidence>
<dbReference type="PANTHER" id="PTHR45678">
    <property type="entry name" value="MITOCHONDRIAL 2-OXODICARBOXYLATE CARRIER 1-RELATED"/>
    <property type="match status" value="1"/>
</dbReference>
<evidence type="ECO:0000256" key="5">
    <source>
        <dbReference type="ARBA" id="ARBA00022989"/>
    </source>
</evidence>
<dbReference type="GO" id="GO:0022857">
    <property type="term" value="F:transmembrane transporter activity"/>
    <property type="evidence" value="ECO:0007669"/>
    <property type="project" value="TreeGrafter"/>
</dbReference>
<evidence type="ECO:0000313" key="11">
    <source>
        <dbReference type="Proteomes" id="UP001438707"/>
    </source>
</evidence>
<organism evidence="10 11">
    <name type="scientific">Apatococcus lobatus</name>
    <dbReference type="NCBI Taxonomy" id="904363"/>
    <lineage>
        <taxon>Eukaryota</taxon>
        <taxon>Viridiplantae</taxon>
        <taxon>Chlorophyta</taxon>
        <taxon>core chlorophytes</taxon>
        <taxon>Trebouxiophyceae</taxon>
        <taxon>Chlorellales</taxon>
        <taxon>Chlorellaceae</taxon>
        <taxon>Apatococcus</taxon>
    </lineage>
</organism>
<feature type="repeat" description="Solcar" evidence="8">
    <location>
        <begin position="81"/>
        <end position="162"/>
    </location>
</feature>
<proteinExistence type="inferred from homology"/>
<evidence type="ECO:0000256" key="1">
    <source>
        <dbReference type="ARBA" id="ARBA00004448"/>
    </source>
</evidence>
<dbReference type="SUPFAM" id="SSF103506">
    <property type="entry name" value="Mitochondrial carrier"/>
    <property type="match status" value="1"/>
</dbReference>
<sequence>MASLSSLEHTAIGACAGLTEVLVMQPIVGIKNAIQEGRPVPKTPIALYRGLLVNAGSIAPITAVQFGAHSLLISGFANNDLSAASRIGVASAAGVASAFVSAPAELVMIQQQKHGRPLLTELQHIVKQHGLKRLYRGMTMTMAREGIYTASYLGVCPTLCDYLQGTDILRDQSPTTSFLISGCTAGLLAAVATQPADTIKTRMQAFIDSTSHPQYQSVASSAQAIASSQGYRGLWLGLAPRAFRLVGATFILNKVRTGIIDLVEHQRSISQA</sequence>